<evidence type="ECO:0000313" key="8">
    <source>
        <dbReference type="EMBL" id="HIR88672.1"/>
    </source>
</evidence>
<evidence type="ECO:0000259" key="7">
    <source>
        <dbReference type="Pfam" id="PF03553"/>
    </source>
</evidence>
<feature type="transmembrane region" description="Helical" evidence="6">
    <location>
        <begin position="318"/>
        <end position="335"/>
    </location>
</feature>
<proteinExistence type="predicted"/>
<feature type="transmembrane region" description="Helical" evidence="6">
    <location>
        <begin position="446"/>
        <end position="463"/>
    </location>
</feature>
<evidence type="ECO:0000256" key="1">
    <source>
        <dbReference type="ARBA" id="ARBA00004651"/>
    </source>
</evidence>
<feature type="transmembrane region" description="Helical" evidence="6">
    <location>
        <begin position="24"/>
        <end position="42"/>
    </location>
</feature>
<dbReference type="InterPro" id="IPR018461">
    <property type="entry name" value="Na/H_Antiport_NhaC-like_C"/>
</dbReference>
<evidence type="ECO:0000256" key="5">
    <source>
        <dbReference type="ARBA" id="ARBA00023136"/>
    </source>
</evidence>
<reference evidence="8" key="2">
    <citation type="journal article" date="2021" name="PeerJ">
        <title>Extensive microbial diversity within the chicken gut microbiome revealed by metagenomics and culture.</title>
        <authorList>
            <person name="Gilroy R."/>
            <person name="Ravi A."/>
            <person name="Getino M."/>
            <person name="Pursley I."/>
            <person name="Horton D.L."/>
            <person name="Alikhan N.F."/>
            <person name="Baker D."/>
            <person name="Gharbi K."/>
            <person name="Hall N."/>
            <person name="Watson M."/>
            <person name="Adriaenssens E.M."/>
            <person name="Foster-Nyarko E."/>
            <person name="Jarju S."/>
            <person name="Secka A."/>
            <person name="Antonio M."/>
            <person name="Oren A."/>
            <person name="Chaudhuri R.R."/>
            <person name="La Ragione R."/>
            <person name="Hildebrand F."/>
            <person name="Pallen M.J."/>
        </authorList>
    </citation>
    <scope>NUCLEOTIDE SEQUENCE</scope>
    <source>
        <strain evidence="8">ChiW13-3771</strain>
    </source>
</reference>
<comment type="subcellular location">
    <subcellularLocation>
        <location evidence="1">Cell membrane</location>
        <topology evidence="1">Multi-pass membrane protein</topology>
    </subcellularLocation>
</comment>
<dbReference type="EMBL" id="DVHN01000080">
    <property type="protein sequence ID" value="HIR88672.1"/>
    <property type="molecule type" value="Genomic_DNA"/>
</dbReference>
<evidence type="ECO:0000313" key="9">
    <source>
        <dbReference type="Proteomes" id="UP000824201"/>
    </source>
</evidence>
<dbReference type="AlphaFoldDB" id="A0A9D1EE20"/>
<reference evidence="8" key="1">
    <citation type="submission" date="2020-10" db="EMBL/GenBank/DDBJ databases">
        <authorList>
            <person name="Gilroy R."/>
        </authorList>
    </citation>
    <scope>NUCLEOTIDE SEQUENCE</scope>
    <source>
        <strain evidence="8">ChiW13-3771</strain>
    </source>
</reference>
<keyword evidence="2" id="KW-1003">Cell membrane</keyword>
<evidence type="ECO:0000256" key="6">
    <source>
        <dbReference type="SAM" id="Phobius"/>
    </source>
</evidence>
<dbReference type="PANTHER" id="PTHR43478">
    <property type="entry name" value="NA+/H+ ANTIPORTER-RELATED"/>
    <property type="match status" value="1"/>
</dbReference>
<protein>
    <submittedName>
        <fullName evidence="8">Na+/H+ antiporter NhaC family protein</fullName>
    </submittedName>
</protein>
<gene>
    <name evidence="8" type="ORF">IAC96_06950</name>
</gene>
<organism evidence="8 9">
    <name type="scientific">Candidatus Fimimorpha faecalis</name>
    <dbReference type="NCBI Taxonomy" id="2840824"/>
    <lineage>
        <taxon>Bacteria</taxon>
        <taxon>Bacillati</taxon>
        <taxon>Bacillota</taxon>
        <taxon>Clostridia</taxon>
        <taxon>Eubacteriales</taxon>
        <taxon>Candidatus Fimimorpha</taxon>
    </lineage>
</organism>
<feature type="transmembrane region" description="Helical" evidence="6">
    <location>
        <begin position="63"/>
        <end position="81"/>
    </location>
</feature>
<feature type="transmembrane region" description="Helical" evidence="6">
    <location>
        <begin position="142"/>
        <end position="165"/>
    </location>
</feature>
<dbReference type="Proteomes" id="UP000824201">
    <property type="component" value="Unassembled WGS sequence"/>
</dbReference>
<evidence type="ECO:0000256" key="4">
    <source>
        <dbReference type="ARBA" id="ARBA00022989"/>
    </source>
</evidence>
<evidence type="ECO:0000256" key="3">
    <source>
        <dbReference type="ARBA" id="ARBA00022692"/>
    </source>
</evidence>
<feature type="transmembrane region" description="Helical" evidence="6">
    <location>
        <begin position="239"/>
        <end position="259"/>
    </location>
</feature>
<feature type="transmembrane region" description="Helical" evidence="6">
    <location>
        <begin position="185"/>
        <end position="204"/>
    </location>
</feature>
<feature type="transmembrane region" description="Helical" evidence="6">
    <location>
        <begin position="469"/>
        <end position="487"/>
    </location>
</feature>
<comment type="caution">
    <text evidence="8">The sequence shown here is derived from an EMBL/GenBank/DDBJ whole genome shotgun (WGS) entry which is preliminary data.</text>
</comment>
<dbReference type="GO" id="GO:0005886">
    <property type="term" value="C:plasma membrane"/>
    <property type="evidence" value="ECO:0007669"/>
    <property type="project" value="UniProtKB-SubCell"/>
</dbReference>
<feature type="domain" description="Na+/H+ antiporter NhaC-like C-terminal" evidence="7">
    <location>
        <begin position="154"/>
        <end position="463"/>
    </location>
</feature>
<dbReference type="PANTHER" id="PTHR43478:SF1">
    <property type="entry name" value="NA+_H+ ANTIPORTER NHAC-LIKE C-TERMINAL DOMAIN-CONTAINING PROTEIN"/>
    <property type="match status" value="1"/>
</dbReference>
<name>A0A9D1EE20_9FIRM</name>
<sequence length="495" mass="52805">MSATIWSLLPPIIAIVLALVTKEVYSSLLIGILAGAFLFVGANPVTAVETTFEIMSNKIGENAHILIFLVLLGILVALITKSGASRSYGNWATKTIKSQRGALLATTCLGVLIFVDDYFNCLTVGTVMRPVTDKYKVTRAKLAYIIDATAAPVCIIAPISSWAAAVGSSLPENSGIDGFRLFLQTIPFNLYALLTIAFMLFIIFTQIDFSKMKSYEISKQNGFDTSNHSELPIIGKGRVIDLVLPIVVLIAACILAMLYTGGLFEGVGIVEAFANCSSAKSLVLGSFFTLIFTFLLYIPRKVLRFEDFCASFVEGFKAMTPAIMILCLAWTLSGICSNEYLNIGGFVSSIISVDSAIGAILPVLFFLISLGLAFATGTSWGTFGILIPIAVAVFGSTNPMLVVTVAATLSGAVCGDHISPISDTTILASAGAQCNHIDHVSTQIPYAMLVSACCLVGFLAAGIFHNGWIGLIVGFVLEGITMTIILFKQKRSDLR</sequence>
<keyword evidence="5 6" id="KW-0472">Membrane</keyword>
<feature type="transmembrane region" description="Helical" evidence="6">
    <location>
        <begin position="279"/>
        <end position="298"/>
    </location>
</feature>
<keyword evidence="3 6" id="KW-0812">Transmembrane</keyword>
<keyword evidence="4 6" id="KW-1133">Transmembrane helix</keyword>
<evidence type="ECO:0000256" key="2">
    <source>
        <dbReference type="ARBA" id="ARBA00022475"/>
    </source>
</evidence>
<accession>A0A9D1EE20</accession>
<dbReference type="Pfam" id="PF03553">
    <property type="entry name" value="Na_H_antiporter"/>
    <property type="match status" value="1"/>
</dbReference>